<comment type="similarity">
    <text evidence="5">Belongs to the SAT4 family.</text>
</comment>
<keyword evidence="2 6" id="KW-0812">Transmembrane</keyword>
<dbReference type="PANTHER" id="PTHR33048">
    <property type="entry name" value="PTH11-LIKE INTEGRAL MEMBRANE PROTEIN (AFU_ORTHOLOGUE AFUA_5G11245)"/>
    <property type="match status" value="1"/>
</dbReference>
<feature type="transmembrane region" description="Helical" evidence="6">
    <location>
        <begin position="40"/>
        <end position="62"/>
    </location>
</feature>
<comment type="caution">
    <text evidence="8">The sequence shown here is derived from an EMBL/GenBank/DDBJ whole genome shotgun (WGS) entry which is preliminary data.</text>
</comment>
<keyword evidence="3 6" id="KW-1133">Transmembrane helix</keyword>
<dbReference type="AlphaFoldDB" id="A0A4V5NFI9"/>
<dbReference type="GO" id="GO:0016020">
    <property type="term" value="C:membrane"/>
    <property type="evidence" value="ECO:0007669"/>
    <property type="project" value="UniProtKB-SubCell"/>
</dbReference>
<dbReference type="InterPro" id="IPR049326">
    <property type="entry name" value="Rhodopsin_dom_fungi"/>
</dbReference>
<name>A0A4V5NFI9_9PEZI</name>
<feature type="transmembrane region" description="Helical" evidence="6">
    <location>
        <begin position="82"/>
        <end position="106"/>
    </location>
</feature>
<evidence type="ECO:0000259" key="7">
    <source>
        <dbReference type="Pfam" id="PF20684"/>
    </source>
</evidence>
<feature type="domain" description="Rhodopsin" evidence="7">
    <location>
        <begin position="8"/>
        <end position="181"/>
    </location>
</feature>
<evidence type="ECO:0000256" key="3">
    <source>
        <dbReference type="ARBA" id="ARBA00022989"/>
    </source>
</evidence>
<sequence length="235" mass="26332">MSKLVLSSNCLYTLSVNVTKASVLIQYLRIFDGRAVRNMCYVLMICLVAVTLWGVVGGVLLCRPIAKYWYPELPGQCMNIEAYWVSTAGINIALDFSVLALPIPVITQLRLPKKQKRGLVLVFLLGGFVCVVSVVRLARVYMAAVREDWTCSGIEAIAWSAIEANVGIICASLMALKPWVVRFFPRLLEDSGPPNYSTTLPTYKFEEWNWNKLHGAEQLDDRDDLAETMQPHLCV</sequence>
<evidence type="ECO:0000256" key="5">
    <source>
        <dbReference type="ARBA" id="ARBA00038359"/>
    </source>
</evidence>
<protein>
    <recommendedName>
        <fullName evidence="7">Rhodopsin domain-containing protein</fullName>
    </recommendedName>
</protein>
<dbReference type="InterPro" id="IPR052337">
    <property type="entry name" value="SAT4-like"/>
</dbReference>
<dbReference type="OrthoDB" id="444631at2759"/>
<dbReference type="EMBL" id="NAJN01001499">
    <property type="protein sequence ID" value="TKA62809.1"/>
    <property type="molecule type" value="Genomic_DNA"/>
</dbReference>
<comment type="subcellular location">
    <subcellularLocation>
        <location evidence="1">Membrane</location>
        <topology evidence="1">Multi-pass membrane protein</topology>
    </subcellularLocation>
</comment>
<keyword evidence="9" id="KW-1185">Reference proteome</keyword>
<proteinExistence type="inferred from homology"/>
<evidence type="ECO:0000256" key="1">
    <source>
        <dbReference type="ARBA" id="ARBA00004141"/>
    </source>
</evidence>
<evidence type="ECO:0000313" key="9">
    <source>
        <dbReference type="Proteomes" id="UP000308768"/>
    </source>
</evidence>
<dbReference type="PANTHER" id="PTHR33048:SF47">
    <property type="entry name" value="INTEGRAL MEMBRANE PROTEIN-RELATED"/>
    <property type="match status" value="1"/>
</dbReference>
<feature type="transmembrane region" description="Helical" evidence="6">
    <location>
        <begin position="118"/>
        <end position="137"/>
    </location>
</feature>
<gene>
    <name evidence="8" type="ORF">B0A49_11039</name>
</gene>
<dbReference type="STRING" id="331657.A0A4V5NFI9"/>
<feature type="transmembrane region" description="Helical" evidence="6">
    <location>
        <begin position="157"/>
        <end position="176"/>
    </location>
</feature>
<dbReference type="Pfam" id="PF20684">
    <property type="entry name" value="Fung_rhodopsin"/>
    <property type="match status" value="1"/>
</dbReference>
<organism evidence="8 9">
    <name type="scientific">Cryomyces minteri</name>
    <dbReference type="NCBI Taxonomy" id="331657"/>
    <lineage>
        <taxon>Eukaryota</taxon>
        <taxon>Fungi</taxon>
        <taxon>Dikarya</taxon>
        <taxon>Ascomycota</taxon>
        <taxon>Pezizomycotina</taxon>
        <taxon>Dothideomycetes</taxon>
        <taxon>Dothideomycetes incertae sedis</taxon>
        <taxon>Cryomyces</taxon>
    </lineage>
</organism>
<evidence type="ECO:0000256" key="2">
    <source>
        <dbReference type="ARBA" id="ARBA00022692"/>
    </source>
</evidence>
<evidence type="ECO:0000256" key="4">
    <source>
        <dbReference type="ARBA" id="ARBA00023136"/>
    </source>
</evidence>
<evidence type="ECO:0000313" key="8">
    <source>
        <dbReference type="EMBL" id="TKA62809.1"/>
    </source>
</evidence>
<keyword evidence="4 6" id="KW-0472">Membrane</keyword>
<reference evidence="8 9" key="1">
    <citation type="submission" date="2017-03" db="EMBL/GenBank/DDBJ databases">
        <title>Genomes of endolithic fungi from Antarctica.</title>
        <authorList>
            <person name="Coleine C."/>
            <person name="Masonjones S."/>
            <person name="Stajich J.E."/>
        </authorList>
    </citation>
    <scope>NUCLEOTIDE SEQUENCE [LARGE SCALE GENOMIC DNA]</scope>
    <source>
        <strain evidence="8 9">CCFEE 5187</strain>
    </source>
</reference>
<accession>A0A4V5NFI9</accession>
<evidence type="ECO:0000256" key="6">
    <source>
        <dbReference type="SAM" id="Phobius"/>
    </source>
</evidence>
<dbReference type="Proteomes" id="UP000308768">
    <property type="component" value="Unassembled WGS sequence"/>
</dbReference>